<sequence>MSVTTVFGGVSNVLVSDGTTSLLVDGFFSRPSFPRLVLGRLRPDVTRIEDALARFDVDHLDAVLVSHSHADHALDAPVVADRTGAELGGSASTRMIATGYGLDRVPFRDLHDRESFAVGAFTVTPLHALHSDGDAVPGEITEPVTLPARMRDFRTGGCSSFLFEHPDGSVLVHPTANFIPGAFAGLHADTVYLGAGAAGAKPTAWIEQYWQETVGALRPSVVRPVHWDAFWRPLTRPLTPLPKKLDRLDVTMRAFTRLADADGVDLRLPALWQRETVSARSVS</sequence>
<dbReference type="InterPro" id="IPR001279">
    <property type="entry name" value="Metallo-B-lactamas"/>
</dbReference>
<feature type="domain" description="Metallo-beta-lactamase" evidence="1">
    <location>
        <begin position="9"/>
        <end position="195"/>
    </location>
</feature>
<proteinExistence type="predicted"/>
<name>A0ABU8Y6T3_9MICO</name>
<evidence type="ECO:0000313" key="2">
    <source>
        <dbReference type="EMBL" id="MEK0170442.1"/>
    </source>
</evidence>
<evidence type="ECO:0000259" key="1">
    <source>
        <dbReference type="SMART" id="SM00849"/>
    </source>
</evidence>
<organism evidence="2 3">
    <name type="scientific">Curtobacterium citreum</name>
    <dbReference type="NCBI Taxonomy" id="2036"/>
    <lineage>
        <taxon>Bacteria</taxon>
        <taxon>Bacillati</taxon>
        <taxon>Actinomycetota</taxon>
        <taxon>Actinomycetes</taxon>
        <taxon>Micrococcales</taxon>
        <taxon>Microbacteriaceae</taxon>
        <taxon>Curtobacterium</taxon>
    </lineage>
</organism>
<dbReference type="InterPro" id="IPR036866">
    <property type="entry name" value="RibonucZ/Hydroxyglut_hydro"/>
</dbReference>
<dbReference type="SUPFAM" id="SSF56281">
    <property type="entry name" value="Metallo-hydrolase/oxidoreductase"/>
    <property type="match status" value="1"/>
</dbReference>
<dbReference type="PANTHER" id="PTHR43546:SF3">
    <property type="entry name" value="UPF0173 METAL-DEPENDENT HYDROLASE MJ1163"/>
    <property type="match status" value="1"/>
</dbReference>
<dbReference type="RefSeq" id="WP_340195818.1">
    <property type="nucleotide sequence ID" value="NZ_JBBKAP010000009.1"/>
</dbReference>
<reference evidence="2 3" key="1">
    <citation type="submission" date="2024-03" db="EMBL/GenBank/DDBJ databases">
        <title>Whole genomes of four grape xylem sap localized bacterial endophytes.</title>
        <authorList>
            <person name="Kumar G."/>
            <person name="Savka M.A."/>
        </authorList>
    </citation>
    <scope>NUCLEOTIDE SEQUENCE [LARGE SCALE GENOMIC DNA]</scope>
    <source>
        <strain evidence="2 3">RIT_GXS8</strain>
    </source>
</reference>
<keyword evidence="3" id="KW-1185">Reference proteome</keyword>
<dbReference type="EMBL" id="JBBLYY010000019">
    <property type="protein sequence ID" value="MEK0170442.1"/>
    <property type="molecule type" value="Genomic_DNA"/>
</dbReference>
<dbReference type="Proteomes" id="UP001370299">
    <property type="component" value="Unassembled WGS sequence"/>
</dbReference>
<accession>A0ABU8Y6T3</accession>
<dbReference type="PANTHER" id="PTHR43546">
    <property type="entry name" value="UPF0173 METAL-DEPENDENT HYDROLASE MJ1163-RELATED"/>
    <property type="match status" value="1"/>
</dbReference>
<evidence type="ECO:0000313" key="3">
    <source>
        <dbReference type="Proteomes" id="UP001370299"/>
    </source>
</evidence>
<gene>
    <name evidence="2" type="ORF">WMN62_03070</name>
</gene>
<dbReference type="SMART" id="SM00849">
    <property type="entry name" value="Lactamase_B"/>
    <property type="match status" value="1"/>
</dbReference>
<dbReference type="InterPro" id="IPR050114">
    <property type="entry name" value="UPF0173_UPF0282_UlaG_hydrolase"/>
</dbReference>
<comment type="caution">
    <text evidence="2">The sequence shown here is derived from an EMBL/GenBank/DDBJ whole genome shotgun (WGS) entry which is preliminary data.</text>
</comment>
<dbReference type="Pfam" id="PF00753">
    <property type="entry name" value="Lactamase_B"/>
    <property type="match status" value="1"/>
</dbReference>
<protein>
    <submittedName>
        <fullName evidence="2">MBL fold metallo-hydrolase</fullName>
    </submittedName>
</protein>
<dbReference type="Gene3D" id="3.60.15.10">
    <property type="entry name" value="Ribonuclease Z/Hydroxyacylglutathione hydrolase-like"/>
    <property type="match status" value="1"/>
</dbReference>